<dbReference type="Proteomes" id="UP000319828">
    <property type="component" value="Unassembled WGS sequence"/>
</dbReference>
<dbReference type="Pfam" id="PF12710">
    <property type="entry name" value="HAD"/>
    <property type="match status" value="1"/>
</dbReference>
<evidence type="ECO:0000256" key="1">
    <source>
        <dbReference type="SAM" id="SignalP"/>
    </source>
</evidence>
<feature type="signal peptide" evidence="1">
    <location>
        <begin position="1"/>
        <end position="22"/>
    </location>
</feature>
<accession>A0A557P0G0</accession>
<evidence type="ECO:0000313" key="2">
    <source>
        <dbReference type="EMBL" id="TVO34109.1"/>
    </source>
</evidence>
<dbReference type="InterPro" id="IPR036412">
    <property type="entry name" value="HAD-like_sf"/>
</dbReference>
<dbReference type="Gene3D" id="3.40.50.1000">
    <property type="entry name" value="HAD superfamily/HAD-like"/>
    <property type="match status" value="1"/>
</dbReference>
<keyword evidence="1" id="KW-0732">Signal</keyword>
<dbReference type="InterPro" id="IPR023214">
    <property type="entry name" value="HAD_sf"/>
</dbReference>
<sequence>MKRISSFFLPLVMLAFSHFSLANTAPAPLPSWNNTDIKKQIVEYVSTVTQEGNEHFIPVSDRIATFDNDGTLWGEKPVYFQIYFAIDQIKAQAKNHPEWKTEEPFASAIKGDIEGISKSGMEGIAKLILTSHSGMTTQEFEATVKEWIKTARHPVTKRPFNKMIYQPMVELLSYLQDNNFKTYIVSGGGVEFMRAWAPEAYNIPKEQIFGSSLKTEYKIVDGKPVIMRLPEIGVNNDKAQKPSTIQTYIGKKPVIAGGNSDGDLEMLQWTKSSSHPTLAILVHHTDDKREWAYDKDSSVGHLEKAMILAEKDKWNVVDMKKDWNQIFPK</sequence>
<dbReference type="OrthoDB" id="9799365at2"/>
<comment type="caution">
    <text evidence="2">The sequence shown here is derived from an EMBL/GenBank/DDBJ whole genome shotgun (WGS) entry which is preliminary data.</text>
</comment>
<dbReference type="CDD" id="cd01427">
    <property type="entry name" value="HAD_like"/>
    <property type="match status" value="1"/>
</dbReference>
<dbReference type="InterPro" id="IPR050582">
    <property type="entry name" value="HAD-like_SerB"/>
</dbReference>
<dbReference type="RefSeq" id="WP_144388806.1">
    <property type="nucleotide sequence ID" value="NZ_CANNCB010000026.1"/>
</dbReference>
<dbReference type="SUPFAM" id="SSF56784">
    <property type="entry name" value="HAD-like"/>
    <property type="match status" value="1"/>
</dbReference>
<reference evidence="2 3" key="1">
    <citation type="submission" date="2019-07" db="EMBL/GenBank/DDBJ databases">
        <title>The draft genome sequence of Vibrio algivorus M1486.</title>
        <authorList>
            <person name="Meng X."/>
        </authorList>
    </citation>
    <scope>NUCLEOTIDE SEQUENCE [LARGE SCALE GENOMIC DNA]</scope>
    <source>
        <strain evidence="2 3">M1486</strain>
    </source>
</reference>
<keyword evidence="2" id="KW-0378">Hydrolase</keyword>
<dbReference type="PANTHER" id="PTHR43344">
    <property type="entry name" value="PHOSPHOSERINE PHOSPHATASE"/>
    <property type="match status" value="1"/>
</dbReference>
<dbReference type="EMBL" id="VMKJ01000033">
    <property type="protein sequence ID" value="TVO34109.1"/>
    <property type="molecule type" value="Genomic_DNA"/>
</dbReference>
<evidence type="ECO:0000313" key="3">
    <source>
        <dbReference type="Proteomes" id="UP000319828"/>
    </source>
</evidence>
<dbReference type="AlphaFoldDB" id="A0A557P0G0"/>
<protein>
    <submittedName>
        <fullName evidence="2">Haloacid dehalogenase-like hydrolase</fullName>
    </submittedName>
</protein>
<dbReference type="GO" id="GO:0016787">
    <property type="term" value="F:hydrolase activity"/>
    <property type="evidence" value="ECO:0007669"/>
    <property type="project" value="UniProtKB-KW"/>
</dbReference>
<proteinExistence type="predicted"/>
<organism evidence="2 3">
    <name type="scientific">Vibrio algivorus</name>
    <dbReference type="NCBI Taxonomy" id="1667024"/>
    <lineage>
        <taxon>Bacteria</taxon>
        <taxon>Pseudomonadati</taxon>
        <taxon>Pseudomonadota</taxon>
        <taxon>Gammaproteobacteria</taxon>
        <taxon>Vibrionales</taxon>
        <taxon>Vibrionaceae</taxon>
        <taxon>Vibrio</taxon>
    </lineage>
</organism>
<feature type="chain" id="PRO_5022050690" evidence="1">
    <location>
        <begin position="23"/>
        <end position="329"/>
    </location>
</feature>
<gene>
    <name evidence="2" type="ORF">FOF44_14075</name>
</gene>
<name>A0A557P0G0_9VIBR</name>